<comment type="caution">
    <text evidence="1">The sequence shown here is derived from an EMBL/GenBank/DDBJ whole genome shotgun (WGS) entry which is preliminary data.</text>
</comment>
<evidence type="ECO:0000313" key="2">
    <source>
        <dbReference type="Proteomes" id="UP000664256"/>
    </source>
</evidence>
<protein>
    <submittedName>
        <fullName evidence="1">Uncharacterized protein</fullName>
    </submittedName>
</protein>
<organism evidence="1 2">
    <name type="scientific">Candidatus Enterococcus myersii</name>
    <dbReference type="NCBI Taxonomy" id="2815322"/>
    <lineage>
        <taxon>Bacteria</taxon>
        <taxon>Bacillati</taxon>
        <taxon>Bacillota</taxon>
        <taxon>Bacilli</taxon>
        <taxon>Lactobacillales</taxon>
        <taxon>Enterococcaceae</taxon>
        <taxon>Enterococcus</taxon>
    </lineage>
</organism>
<sequence>MHRNLLVALALPSIMFYQSSNPFLYSNDKLITQEEQEMLTFDLSETGNTLVISNDRLEEPVIEETYQQVELGQVTNQTRVDSLIDDWIEEKADKNDLLDGAFLEREGEIPRTGRQTQLSLNKKKNHDALEMIERRISDLPFVEPHTNKNNASELARMLASMSGTILYGTKQQSNNWQEYITF</sequence>
<name>A0ABS3H5T9_9ENTE</name>
<evidence type="ECO:0000313" key="1">
    <source>
        <dbReference type="EMBL" id="MBO0448826.1"/>
    </source>
</evidence>
<proteinExistence type="predicted"/>
<accession>A0ABS3H5T9</accession>
<gene>
    <name evidence="1" type="ORF">JZO76_04680</name>
</gene>
<dbReference type="Proteomes" id="UP000664256">
    <property type="component" value="Unassembled WGS sequence"/>
</dbReference>
<keyword evidence="2" id="KW-1185">Reference proteome</keyword>
<dbReference type="EMBL" id="JAFLVT010000006">
    <property type="protein sequence ID" value="MBO0448826.1"/>
    <property type="molecule type" value="Genomic_DNA"/>
</dbReference>
<reference evidence="1 2" key="1">
    <citation type="submission" date="2021-03" db="EMBL/GenBank/DDBJ databases">
        <title>Enterococcal diversity collection.</title>
        <authorList>
            <person name="Gilmore M.S."/>
            <person name="Schwartzman J."/>
            <person name="Van Tyne D."/>
            <person name="Martin M."/>
            <person name="Earl A.M."/>
            <person name="Manson A.L."/>
            <person name="Straub T."/>
            <person name="Salamzade R."/>
            <person name="Saavedra J."/>
            <person name="Lebreton F."/>
            <person name="Prichula J."/>
            <person name="Schaufler K."/>
            <person name="Gaca A."/>
            <person name="Sgardioli B."/>
            <person name="Wagenaar J."/>
            <person name="Strong T."/>
        </authorList>
    </citation>
    <scope>NUCLEOTIDE SEQUENCE [LARGE SCALE GENOMIC DNA]</scope>
    <source>
        <strain evidence="1 2">MJM12</strain>
    </source>
</reference>